<comment type="subcellular location">
    <subcellularLocation>
        <location evidence="1">Membrane</location>
    </subcellularLocation>
</comment>
<evidence type="ECO:0000259" key="3">
    <source>
        <dbReference type="Pfam" id="PF00144"/>
    </source>
</evidence>
<dbReference type="PANTHER" id="PTHR46825">
    <property type="entry name" value="D-ALANYL-D-ALANINE-CARBOXYPEPTIDASE/ENDOPEPTIDASE AMPH"/>
    <property type="match status" value="1"/>
</dbReference>
<reference evidence="5" key="1">
    <citation type="submission" date="2016-10" db="EMBL/GenBank/DDBJ databases">
        <authorList>
            <person name="Varghese N."/>
            <person name="Submissions S."/>
        </authorList>
    </citation>
    <scope>NUCLEOTIDE SEQUENCE [LARGE SCALE GENOMIC DNA]</scope>
    <source>
        <strain evidence="5">IBRC-M 10761</strain>
    </source>
</reference>
<sequence length="350" mass="38474">MTVALVAAMSACSDYDSNPQPNPTKYTSAEAYLEEIGFSGSVLIRKGGNEIVRKGFGMADIANGISNDPSLIYRIGSVTKSFTSAAIVNLKRDGLIESFDQPLSDFDDEFPHGDQITIRHLMTHHSGIPDYVGAVKAFADENNYFFDAEEIFDIIMESIVEDGLIFTPGEFFSYSNSNYLIMGILIEELTGKTYQEYLQEKVYVPLNLLHTGKGPDAISGAERAKGYNDGLQVGAYQMQIAYSAGEIESNISDLEKWGDAMLGDYYTAEEKEAVLVAPTGQDGVNAPGAGWFTLNIENQVIYHHGGNIDGFTSFLALVPESNGLIILLSNEQDKDEQRNQILETIMKNEF</sequence>
<proteinExistence type="predicted"/>
<dbReference type="Proteomes" id="UP000199403">
    <property type="component" value="Unassembled WGS sequence"/>
</dbReference>
<dbReference type="EMBL" id="FNZH01000001">
    <property type="protein sequence ID" value="SEI89556.1"/>
    <property type="molecule type" value="Genomic_DNA"/>
</dbReference>
<accession>A0A1H6UD86</accession>
<evidence type="ECO:0000313" key="5">
    <source>
        <dbReference type="Proteomes" id="UP000199403"/>
    </source>
</evidence>
<dbReference type="PANTHER" id="PTHR46825:SF11">
    <property type="entry name" value="PENICILLIN-BINDING PROTEIN 4"/>
    <property type="match status" value="1"/>
</dbReference>
<feature type="domain" description="Beta-lactamase-related" evidence="3">
    <location>
        <begin position="40"/>
        <end position="337"/>
    </location>
</feature>
<evidence type="ECO:0000256" key="1">
    <source>
        <dbReference type="ARBA" id="ARBA00004370"/>
    </source>
</evidence>
<keyword evidence="2" id="KW-0472">Membrane</keyword>
<evidence type="ECO:0000313" key="4">
    <source>
        <dbReference type="EMBL" id="SEI89556.1"/>
    </source>
</evidence>
<gene>
    <name evidence="4" type="ORF">SAMN05192553_101741</name>
</gene>
<dbReference type="Pfam" id="PF00144">
    <property type="entry name" value="Beta-lactamase"/>
    <property type="match status" value="1"/>
</dbReference>
<dbReference type="GO" id="GO:0016020">
    <property type="term" value="C:membrane"/>
    <property type="evidence" value="ECO:0007669"/>
    <property type="project" value="UniProtKB-SubCell"/>
</dbReference>
<dbReference type="STRING" id="1416801.SAMN05192553_101741"/>
<keyword evidence="5" id="KW-1185">Reference proteome</keyword>
<protein>
    <submittedName>
        <fullName evidence="4">CubicO group peptidase, beta-lactamase class C family</fullName>
    </submittedName>
</protein>
<dbReference type="InterPro" id="IPR012338">
    <property type="entry name" value="Beta-lactam/transpept-like"/>
</dbReference>
<dbReference type="InterPro" id="IPR001466">
    <property type="entry name" value="Beta-lactam-related"/>
</dbReference>
<dbReference type="AlphaFoldDB" id="A0A1H6UD86"/>
<evidence type="ECO:0000256" key="2">
    <source>
        <dbReference type="ARBA" id="ARBA00023136"/>
    </source>
</evidence>
<dbReference type="InterPro" id="IPR050491">
    <property type="entry name" value="AmpC-like"/>
</dbReference>
<organism evidence="4 5">
    <name type="scientific">Cyclobacterium xiamenense</name>
    <dbReference type="NCBI Taxonomy" id="1297121"/>
    <lineage>
        <taxon>Bacteria</taxon>
        <taxon>Pseudomonadati</taxon>
        <taxon>Bacteroidota</taxon>
        <taxon>Cytophagia</taxon>
        <taxon>Cytophagales</taxon>
        <taxon>Cyclobacteriaceae</taxon>
        <taxon>Cyclobacterium</taxon>
    </lineage>
</organism>
<dbReference type="SUPFAM" id="SSF56601">
    <property type="entry name" value="beta-lactamase/transpeptidase-like"/>
    <property type="match status" value="1"/>
</dbReference>
<dbReference type="Gene3D" id="3.40.710.10">
    <property type="entry name" value="DD-peptidase/beta-lactamase superfamily"/>
    <property type="match status" value="1"/>
</dbReference>
<name>A0A1H6UD86_9BACT</name>